<comment type="caution">
    <text evidence="2">The sequence shown here is derived from an EMBL/GenBank/DDBJ whole genome shotgun (WGS) entry which is preliminary data.</text>
</comment>
<proteinExistence type="predicted"/>
<evidence type="ECO:0000256" key="1">
    <source>
        <dbReference type="SAM" id="Coils"/>
    </source>
</evidence>
<keyword evidence="3" id="KW-1185">Reference proteome</keyword>
<evidence type="ECO:0000313" key="2">
    <source>
        <dbReference type="EMBL" id="KAJ3645907.1"/>
    </source>
</evidence>
<gene>
    <name evidence="2" type="ORF">Zmor_023527</name>
</gene>
<dbReference type="Proteomes" id="UP001168821">
    <property type="component" value="Unassembled WGS sequence"/>
</dbReference>
<accession>A0AA38M7W5</accession>
<protein>
    <recommendedName>
        <fullName evidence="4">Peptidase aspartic putative domain-containing protein</fullName>
    </recommendedName>
</protein>
<name>A0AA38M7W5_9CUCU</name>
<evidence type="ECO:0008006" key="4">
    <source>
        <dbReference type="Google" id="ProtNLM"/>
    </source>
</evidence>
<dbReference type="PANTHER" id="PTHR39960">
    <property type="entry name" value="LD34147P"/>
    <property type="match status" value="1"/>
</dbReference>
<dbReference type="AlphaFoldDB" id="A0AA38M7W5"/>
<keyword evidence="1" id="KW-0175">Coiled coil</keyword>
<organism evidence="2 3">
    <name type="scientific">Zophobas morio</name>
    <dbReference type="NCBI Taxonomy" id="2755281"/>
    <lineage>
        <taxon>Eukaryota</taxon>
        <taxon>Metazoa</taxon>
        <taxon>Ecdysozoa</taxon>
        <taxon>Arthropoda</taxon>
        <taxon>Hexapoda</taxon>
        <taxon>Insecta</taxon>
        <taxon>Pterygota</taxon>
        <taxon>Neoptera</taxon>
        <taxon>Endopterygota</taxon>
        <taxon>Coleoptera</taxon>
        <taxon>Polyphaga</taxon>
        <taxon>Cucujiformia</taxon>
        <taxon>Tenebrionidae</taxon>
        <taxon>Zophobas</taxon>
    </lineage>
</organism>
<sequence>MTTEKLSGLNIKRGTLKRKLTMAQNVINELKSSKESPACLAKVQVCLTITRSIYDEFFDIQSQIEELEIILKQTSTADQRITFDKEFYIVVCELKALEAKYSAKSEKKYDIPIVQNSAVNVKLPELTFRVAAKSTNKNKKTNLNTNSNRSVMCPYCSDPHNLFCCAKFINLMNSHKVTECKSSYVCKICKGHHNTLLHVDNPEPNEIPSTSSDNNQVKLDQSIVLKANSQQVYFSKVLPTAQVQMYGKFGNKPQVRPLLDSGSELNFISERKLLNLKSQPNVLSIAGVNRCNTSVSQLASIKIHSNYRHYDLNLSCVILPQISEFLPSTSFSIANLEFPHHNKLADPAFHVKGTRDLLLDAQTFFEILEPNRRCLNKDFIIQETKFGWAVVNAHGDNPGVVKQGSCYYTQPVLEQMVGKFWHLDKFKTSAKLQSADEILCEKKFMKGHKRLEIGRNDDIRDAILQVVNVVRATEDKLERHEYRERVLGEQLKKGLISIDKRVKLLEPFKGTINRLDQRLAAVETILMQKDERERIQLQKTFDAVEDIQKNLPIIVDKLKSDIIEKLSDLKPATPPPPPPSITKEDLEKVQKDLASKIEKVTETIKSMEQDLNHMKDENNNIRELNNKSSENLDKVKRQLSSSEQLLEKYENKLAEYNNRIPPVIADNYKDQKDWHPSFLQALEIQKNNVEQVLSDVKAITTKVNRLPDKTDLETLQNATLGSVQTLKDPQSLSQISDDIAAKHRNVTKSIDAIAANVDSLTQKFAASSQNIRAEIENLGKVEQVMVQTADSVLDTKRRVEYGVHQIIAEMQQLIKASSKDVNAAISERFDTFEMSVLDEETGALANLTAKIGQEIDQVWRQIGIMHQQMSASTDTLNRLQNQTDQYVSGSLNVMDNMKGKVGTITSRITEVDENLNYLLGKLSLVTQEFNQIKSGLGKALDEMRSTYKTVREKINQGPGPHKIEDSTSK</sequence>
<evidence type="ECO:0000313" key="3">
    <source>
        <dbReference type="Proteomes" id="UP001168821"/>
    </source>
</evidence>
<feature type="coiled-coil region" evidence="1">
    <location>
        <begin position="583"/>
        <end position="699"/>
    </location>
</feature>
<dbReference type="PANTHER" id="PTHR39960:SF1">
    <property type="entry name" value="LD34147P"/>
    <property type="match status" value="1"/>
</dbReference>
<dbReference type="EMBL" id="JALNTZ010000007">
    <property type="protein sequence ID" value="KAJ3645907.1"/>
    <property type="molecule type" value="Genomic_DNA"/>
</dbReference>
<dbReference type="GO" id="GO:0005886">
    <property type="term" value="C:plasma membrane"/>
    <property type="evidence" value="ECO:0007669"/>
    <property type="project" value="TreeGrafter"/>
</dbReference>
<reference evidence="2" key="1">
    <citation type="journal article" date="2023" name="G3 (Bethesda)">
        <title>Whole genome assemblies of Zophobas morio and Tenebrio molitor.</title>
        <authorList>
            <person name="Kaur S."/>
            <person name="Stinson S.A."/>
            <person name="diCenzo G.C."/>
        </authorList>
    </citation>
    <scope>NUCLEOTIDE SEQUENCE</scope>
    <source>
        <strain evidence="2">QUZm001</strain>
    </source>
</reference>
<dbReference type="Gene3D" id="1.10.287.950">
    <property type="entry name" value="Methyl-accepting chemotaxis protein"/>
    <property type="match status" value="1"/>
</dbReference>